<dbReference type="OrthoDB" id="5765at2759"/>
<proteinExistence type="predicted"/>
<reference evidence="3" key="1">
    <citation type="journal article" date="2013" name="Proc. Natl. Acad. Sci. U.S.A.">
        <title>Genome structure and metabolic features in the red seaweed Chondrus crispus shed light on evolution of the Archaeplastida.</title>
        <authorList>
            <person name="Collen J."/>
            <person name="Porcel B."/>
            <person name="Carre W."/>
            <person name="Ball S.G."/>
            <person name="Chaparro C."/>
            <person name="Tonon T."/>
            <person name="Barbeyron T."/>
            <person name="Michel G."/>
            <person name="Noel B."/>
            <person name="Valentin K."/>
            <person name="Elias M."/>
            <person name="Artiguenave F."/>
            <person name="Arun A."/>
            <person name="Aury J.M."/>
            <person name="Barbosa-Neto J.F."/>
            <person name="Bothwell J.H."/>
            <person name="Bouget F.Y."/>
            <person name="Brillet L."/>
            <person name="Cabello-Hurtado F."/>
            <person name="Capella-Gutierrez S."/>
            <person name="Charrier B."/>
            <person name="Cladiere L."/>
            <person name="Cock J.M."/>
            <person name="Coelho S.M."/>
            <person name="Colleoni C."/>
            <person name="Czjzek M."/>
            <person name="Da Silva C."/>
            <person name="Delage L."/>
            <person name="Denoeud F."/>
            <person name="Deschamps P."/>
            <person name="Dittami S.M."/>
            <person name="Gabaldon T."/>
            <person name="Gachon C.M."/>
            <person name="Groisillier A."/>
            <person name="Herve C."/>
            <person name="Jabbari K."/>
            <person name="Katinka M."/>
            <person name="Kloareg B."/>
            <person name="Kowalczyk N."/>
            <person name="Labadie K."/>
            <person name="Leblanc C."/>
            <person name="Lopez P.J."/>
            <person name="McLachlan D.H."/>
            <person name="Meslet-Cladiere L."/>
            <person name="Moustafa A."/>
            <person name="Nehr Z."/>
            <person name="Nyvall Collen P."/>
            <person name="Panaud O."/>
            <person name="Partensky F."/>
            <person name="Poulain J."/>
            <person name="Rensing S.A."/>
            <person name="Rousvoal S."/>
            <person name="Samson G."/>
            <person name="Symeonidi A."/>
            <person name="Weissenbach J."/>
            <person name="Zambounis A."/>
            <person name="Wincker P."/>
            <person name="Boyen C."/>
        </authorList>
    </citation>
    <scope>NUCLEOTIDE SEQUENCE [LARGE SCALE GENOMIC DNA]</scope>
    <source>
        <strain evidence="3">cv. Stackhouse</strain>
    </source>
</reference>
<feature type="transmembrane region" description="Helical" evidence="1">
    <location>
        <begin position="151"/>
        <end position="171"/>
    </location>
</feature>
<name>R7Q575_CHOCR</name>
<keyword evidence="1" id="KW-0472">Membrane</keyword>
<feature type="transmembrane region" description="Helical" evidence="1">
    <location>
        <begin position="23"/>
        <end position="41"/>
    </location>
</feature>
<evidence type="ECO:0008006" key="4">
    <source>
        <dbReference type="Google" id="ProtNLM"/>
    </source>
</evidence>
<evidence type="ECO:0000313" key="2">
    <source>
        <dbReference type="EMBL" id="CDF32983.1"/>
    </source>
</evidence>
<accession>R7Q575</accession>
<keyword evidence="1" id="KW-1133">Transmembrane helix</keyword>
<dbReference type="GeneID" id="17320499"/>
<dbReference type="Gramene" id="CDF32983">
    <property type="protein sequence ID" value="CDF32983"/>
    <property type="gene ID" value="CHC_T00001831001"/>
</dbReference>
<feature type="transmembrane region" description="Helical" evidence="1">
    <location>
        <begin position="53"/>
        <end position="79"/>
    </location>
</feature>
<protein>
    <recommendedName>
        <fullName evidence="4">Major facilitator superfamily (MFS) profile domain-containing protein</fullName>
    </recommendedName>
</protein>
<feature type="transmembrane region" description="Helical" evidence="1">
    <location>
        <begin position="85"/>
        <end position="107"/>
    </location>
</feature>
<dbReference type="InterPro" id="IPR036259">
    <property type="entry name" value="MFS_trans_sf"/>
</dbReference>
<feature type="transmembrane region" description="Helical" evidence="1">
    <location>
        <begin position="119"/>
        <end position="139"/>
    </location>
</feature>
<dbReference type="GO" id="GO:0022857">
    <property type="term" value="F:transmembrane transporter activity"/>
    <property type="evidence" value="ECO:0007669"/>
    <property type="project" value="InterPro"/>
</dbReference>
<evidence type="ECO:0000313" key="3">
    <source>
        <dbReference type="Proteomes" id="UP000012073"/>
    </source>
</evidence>
<organism evidence="2 3">
    <name type="scientific">Chondrus crispus</name>
    <name type="common">Carrageen Irish moss</name>
    <name type="synonym">Polymorpha crispa</name>
    <dbReference type="NCBI Taxonomy" id="2769"/>
    <lineage>
        <taxon>Eukaryota</taxon>
        <taxon>Rhodophyta</taxon>
        <taxon>Florideophyceae</taxon>
        <taxon>Rhodymeniophycidae</taxon>
        <taxon>Gigartinales</taxon>
        <taxon>Gigartinaceae</taxon>
        <taxon>Chondrus</taxon>
    </lineage>
</organism>
<dbReference type="Proteomes" id="UP000012073">
    <property type="component" value="Unassembled WGS sequence"/>
</dbReference>
<gene>
    <name evidence="2" type="ORF">CHC_T00001831001</name>
</gene>
<keyword evidence="1" id="KW-0812">Transmembrane</keyword>
<dbReference type="SUPFAM" id="SSF103473">
    <property type="entry name" value="MFS general substrate transporter"/>
    <property type="match status" value="1"/>
</dbReference>
<dbReference type="RefSeq" id="XP_005712786.1">
    <property type="nucleotide sequence ID" value="XM_005712729.1"/>
</dbReference>
<dbReference type="AlphaFoldDB" id="R7Q575"/>
<dbReference type="KEGG" id="ccp:CHC_T00001831001"/>
<keyword evidence="3" id="KW-1185">Reference proteome</keyword>
<evidence type="ECO:0000256" key="1">
    <source>
        <dbReference type="SAM" id="Phobius"/>
    </source>
</evidence>
<sequence length="223" mass="24164">MNMVFDHFLVFLNEDFGLPFNKATFYMSAFNLIALFSKLGVGPLADRCNKAALILFFSIMGIAASCMLLDVSGLTFTVTSSLSKVITFIVFYAIAYAAIFSLTTSVLPEFGNSKLGARSNFNLMLLYSTGSLGSLASGYLRSNSGSYKWPFVLNIIAFAITAAAAMVKYFIYDKKIMPSAKLLAAKGHTERVHSASSPFASFDSALLSLVLTDVVFLSSCCVR</sequence>
<dbReference type="Pfam" id="PF07690">
    <property type="entry name" value="MFS_1"/>
    <property type="match status" value="1"/>
</dbReference>
<dbReference type="InterPro" id="IPR011701">
    <property type="entry name" value="MFS"/>
</dbReference>
<dbReference type="Gene3D" id="1.20.1250.20">
    <property type="entry name" value="MFS general substrate transporter like domains"/>
    <property type="match status" value="1"/>
</dbReference>
<dbReference type="EMBL" id="HG001628">
    <property type="protein sequence ID" value="CDF32983.1"/>
    <property type="molecule type" value="Genomic_DNA"/>
</dbReference>